<evidence type="ECO:0000259" key="4">
    <source>
        <dbReference type="Pfam" id="PF00294"/>
    </source>
</evidence>
<dbReference type="PANTHER" id="PTHR43320:SF2">
    <property type="entry name" value="2-DEHYDRO-3-DEOXYGLUCONOKINASE_2-DEHYDRO-3-DEOXYGALACTONOKINASE"/>
    <property type="match status" value="1"/>
</dbReference>
<gene>
    <name evidence="5" type="ORF">ACFQZI_09945</name>
</gene>
<evidence type="ECO:0000256" key="1">
    <source>
        <dbReference type="ARBA" id="ARBA00010688"/>
    </source>
</evidence>
<dbReference type="RefSeq" id="WP_377141940.1">
    <property type="nucleotide sequence ID" value="NZ_JBHTIA010000005.1"/>
</dbReference>
<evidence type="ECO:0000313" key="6">
    <source>
        <dbReference type="Proteomes" id="UP001597073"/>
    </source>
</evidence>
<evidence type="ECO:0000313" key="5">
    <source>
        <dbReference type="EMBL" id="MFD0765174.1"/>
    </source>
</evidence>
<feature type="domain" description="Carbohydrate kinase PfkB" evidence="4">
    <location>
        <begin position="14"/>
        <end position="321"/>
    </location>
</feature>
<dbReference type="Pfam" id="PF00294">
    <property type="entry name" value="PfkB"/>
    <property type="match status" value="1"/>
</dbReference>
<dbReference type="Proteomes" id="UP001597073">
    <property type="component" value="Unassembled WGS sequence"/>
</dbReference>
<reference evidence="6" key="1">
    <citation type="journal article" date="2019" name="Int. J. Syst. Evol. Microbiol.">
        <title>The Global Catalogue of Microorganisms (GCM) 10K type strain sequencing project: providing services to taxonomists for standard genome sequencing and annotation.</title>
        <authorList>
            <consortium name="The Broad Institute Genomics Platform"/>
            <consortium name="The Broad Institute Genome Sequencing Center for Infectious Disease"/>
            <person name="Wu L."/>
            <person name="Ma J."/>
        </authorList>
    </citation>
    <scope>NUCLEOTIDE SEQUENCE [LARGE SCALE GENOMIC DNA]</scope>
    <source>
        <strain evidence="6">CCUG 60742</strain>
    </source>
</reference>
<dbReference type="InterPro" id="IPR029056">
    <property type="entry name" value="Ribokinase-like"/>
</dbReference>
<protein>
    <submittedName>
        <fullName evidence="5">PfkB family carbohydrate kinase</fullName>
    </submittedName>
</protein>
<dbReference type="Gene3D" id="3.40.1190.20">
    <property type="match status" value="1"/>
</dbReference>
<name>A0ABW2ZGF4_9SPHI</name>
<dbReference type="SUPFAM" id="SSF53613">
    <property type="entry name" value="Ribokinase-like"/>
    <property type="match status" value="1"/>
</dbReference>
<organism evidence="5 6">
    <name type="scientific">Mucilaginibacter lutimaris</name>
    <dbReference type="NCBI Taxonomy" id="931629"/>
    <lineage>
        <taxon>Bacteria</taxon>
        <taxon>Pseudomonadati</taxon>
        <taxon>Bacteroidota</taxon>
        <taxon>Sphingobacteriia</taxon>
        <taxon>Sphingobacteriales</taxon>
        <taxon>Sphingobacteriaceae</taxon>
        <taxon>Mucilaginibacter</taxon>
    </lineage>
</organism>
<evidence type="ECO:0000256" key="2">
    <source>
        <dbReference type="ARBA" id="ARBA00022679"/>
    </source>
</evidence>
<evidence type="ECO:0000256" key="3">
    <source>
        <dbReference type="ARBA" id="ARBA00022777"/>
    </source>
</evidence>
<keyword evidence="6" id="KW-1185">Reference proteome</keyword>
<dbReference type="InterPro" id="IPR052700">
    <property type="entry name" value="Carb_kinase_PfkB-like"/>
</dbReference>
<comment type="similarity">
    <text evidence="1">Belongs to the carbohydrate kinase PfkB family.</text>
</comment>
<accession>A0ABW2ZGF4</accession>
<dbReference type="GO" id="GO:0016301">
    <property type="term" value="F:kinase activity"/>
    <property type="evidence" value="ECO:0007669"/>
    <property type="project" value="UniProtKB-KW"/>
</dbReference>
<comment type="caution">
    <text evidence="5">The sequence shown here is derived from an EMBL/GenBank/DDBJ whole genome shotgun (WGS) entry which is preliminary data.</text>
</comment>
<dbReference type="InterPro" id="IPR011611">
    <property type="entry name" value="PfkB_dom"/>
</dbReference>
<proteinExistence type="inferred from homology"/>
<dbReference type="EMBL" id="JBHTIA010000005">
    <property type="protein sequence ID" value="MFD0765174.1"/>
    <property type="molecule type" value="Genomic_DNA"/>
</dbReference>
<sequence length="346" mass="38108">MKDMDASNTGAVLTFGELLLRICPDADGDWLNANQLPVHVGGAELNVATALALWGIDTKYFTALPNNGLSNTLVNYMVGRGIDTSAIFKGGSRLGLFYLTKGADMKHDAVIYDRAGSAFAELKPGMIEWDRVLDGVSWFHFSAICPALSQQTADLCEEVLIAASQRNIVISIDLNYRAKLWQYGKQPQEIMPGLVKYCNLIMGNVWAAESLLGIAVDPDIHNNGTQENYLKEAMSVSEKIMAQYSKCRAVANTFRFDHQQGIKYYTALYQDGVLHNSAVYVAEQVTDKVGSGDCFMAGLIYGYYKQMQPQNTLDFATAAAFEKLFIHGDATKSTVAQINKAIKHDR</sequence>
<keyword evidence="3 5" id="KW-0418">Kinase</keyword>
<keyword evidence="2" id="KW-0808">Transferase</keyword>
<dbReference type="CDD" id="cd01166">
    <property type="entry name" value="KdgK"/>
    <property type="match status" value="1"/>
</dbReference>
<dbReference type="PANTHER" id="PTHR43320">
    <property type="entry name" value="SUGAR KINASE"/>
    <property type="match status" value="1"/>
</dbReference>